<dbReference type="PIRSF" id="PIRSF028810">
    <property type="entry name" value="Alpha1_2_glucosyltferase_Alg10"/>
    <property type="match status" value="1"/>
</dbReference>
<dbReference type="GO" id="GO:0006488">
    <property type="term" value="P:dolichol-linked oligosaccharide biosynthetic process"/>
    <property type="evidence" value="ECO:0007669"/>
    <property type="project" value="InterPro"/>
</dbReference>
<dbReference type="EMBL" id="JAGMWT010000007">
    <property type="protein sequence ID" value="KAH7125455.1"/>
    <property type="molecule type" value="Genomic_DNA"/>
</dbReference>
<dbReference type="GO" id="GO:0106073">
    <property type="term" value="F:dolichyl pyrophosphate Glc2Man9GlcNAc2 alpha-1,2-glucosyltransferase activity"/>
    <property type="evidence" value="ECO:0007669"/>
    <property type="project" value="UniProtKB-EC"/>
</dbReference>
<evidence type="ECO:0000256" key="10">
    <source>
        <dbReference type="ARBA" id="ARBA00022989"/>
    </source>
</evidence>
<evidence type="ECO:0000256" key="7">
    <source>
        <dbReference type="ARBA" id="ARBA00022679"/>
    </source>
</evidence>
<dbReference type="Proteomes" id="UP000700596">
    <property type="component" value="Unassembled WGS sequence"/>
</dbReference>
<accession>A0A9P9DTI9</accession>
<dbReference type="PANTHER" id="PTHR12989:SF10">
    <property type="entry name" value="DOL-P-GLC:GLC(2)MAN(9)GLCNAC(2)-PP-DOL ALPHA-1,2-GLUCOSYLTRANSFERASE-RELATED"/>
    <property type="match status" value="1"/>
</dbReference>
<feature type="chain" id="PRO_5040145332" description="Dol-P-Glc:Glc(2)Man(9)GlcNAc(2)-PP-Dol alpha-1,2-glucosyltransferase" evidence="16">
    <location>
        <begin position="23"/>
        <end position="559"/>
    </location>
</feature>
<sequence length="559" mass="62688">MSSMLKAWAVPMSILVMANTSATWFRLVSKHVPEPYLDEVFHVPQAQRYCKNDWSWDPKITTPPGLYLLSLLLKPFLGSCDTSMLRTLNVGAICIICILSYGILRHLQSSSRRQGYKKGSEGHSGEDDSQILSDAHSALNISLFPPLFFFSGLYYTDVISTLLVLLSYHTFVKSKPSNPTFWHALQTIGVGILALLFRQTNIFWVAVFPAGLAVIASLKDRAPEKVGTKRLGVVDTLLQSWQEGIMYDVPVEEASLQDFVILPISVVIAAMRSPLIVLKVILPYSALLALFGAFVAWNGGVVLGDKSNHVATIHTPQMLYLWPYIGLFSLPLLLSPLLKPVIHFLPNGWLKSYFRANFTGSSEMSAPGFLSTVLCLAFGLVAIHYNTIVHPFTLADNRHYTFYVFRILFRHPSIKYLAVPIYCSLAWLAVQVLGPTSSVEMTRRQKTNSTTASFNGEDRKPCQASFIFIWIVTTALSVVTTSLVEPRYFIIPWVMWRLHVPTISASQSSSLSTGKALYDLRLWLETAWHLAIDATLGYLFLYRGFSWSSEPGVIQRFLW</sequence>
<feature type="transmembrane region" description="Helical" evidence="15">
    <location>
        <begin position="464"/>
        <end position="484"/>
    </location>
</feature>
<evidence type="ECO:0000256" key="14">
    <source>
        <dbReference type="ARBA" id="ARBA00048064"/>
    </source>
</evidence>
<evidence type="ECO:0000256" key="3">
    <source>
        <dbReference type="ARBA" id="ARBA00010600"/>
    </source>
</evidence>
<dbReference type="PANTHER" id="PTHR12989">
    <property type="entry name" value="ALPHA-1,2-GLUCOSYLTRANSFERASE ALG10"/>
    <property type="match status" value="1"/>
</dbReference>
<feature type="transmembrane region" description="Helical" evidence="15">
    <location>
        <begin position="84"/>
        <end position="104"/>
    </location>
</feature>
<evidence type="ECO:0000256" key="2">
    <source>
        <dbReference type="ARBA" id="ARBA00004922"/>
    </source>
</evidence>
<evidence type="ECO:0000256" key="5">
    <source>
        <dbReference type="ARBA" id="ARBA00018512"/>
    </source>
</evidence>
<keyword evidence="7" id="KW-0808">Transferase</keyword>
<evidence type="ECO:0000256" key="12">
    <source>
        <dbReference type="ARBA" id="ARBA00032069"/>
    </source>
</evidence>
<keyword evidence="10 15" id="KW-1133">Transmembrane helix</keyword>
<feature type="transmembrane region" description="Helical" evidence="15">
    <location>
        <begin position="414"/>
        <end position="434"/>
    </location>
</feature>
<protein>
    <recommendedName>
        <fullName evidence="5">Dol-P-Glc:Glc(2)Man(9)GlcNAc(2)-PP-Dol alpha-1,2-glucosyltransferase</fullName>
        <ecNumber evidence="4">2.4.1.256</ecNumber>
    </recommendedName>
    <alternativeName>
        <fullName evidence="12">Asparagine-linked glycosylation protein 10</fullName>
    </alternativeName>
</protein>
<evidence type="ECO:0000256" key="1">
    <source>
        <dbReference type="ARBA" id="ARBA00004477"/>
    </source>
</evidence>
<dbReference type="OrthoDB" id="4769at2759"/>
<evidence type="ECO:0000256" key="6">
    <source>
        <dbReference type="ARBA" id="ARBA00022676"/>
    </source>
</evidence>
<evidence type="ECO:0000313" key="18">
    <source>
        <dbReference type="Proteomes" id="UP000700596"/>
    </source>
</evidence>
<feature type="transmembrane region" description="Helical" evidence="15">
    <location>
        <begin position="285"/>
        <end position="304"/>
    </location>
</feature>
<feature type="signal peptide" evidence="16">
    <location>
        <begin position="1"/>
        <end position="22"/>
    </location>
</feature>
<comment type="caution">
    <text evidence="17">The sequence shown here is derived from an EMBL/GenBank/DDBJ whole genome shotgun (WGS) entry which is preliminary data.</text>
</comment>
<comment type="pathway">
    <text evidence="2">Protein modification; protein glycosylation.</text>
</comment>
<evidence type="ECO:0000256" key="15">
    <source>
        <dbReference type="SAM" id="Phobius"/>
    </source>
</evidence>
<evidence type="ECO:0000256" key="13">
    <source>
        <dbReference type="ARBA" id="ARBA00044727"/>
    </source>
</evidence>
<dbReference type="Pfam" id="PF04922">
    <property type="entry name" value="DIE2_ALG10"/>
    <property type="match status" value="1"/>
</dbReference>
<dbReference type="InterPro" id="IPR016900">
    <property type="entry name" value="Alg10"/>
</dbReference>
<keyword evidence="6" id="KW-0328">Glycosyltransferase</keyword>
<evidence type="ECO:0000313" key="17">
    <source>
        <dbReference type="EMBL" id="KAH7125455.1"/>
    </source>
</evidence>
<comment type="catalytic activity">
    <reaction evidence="14">
        <text>an alpha-D-Glc-(1-&gt;3)-alpha-D-Glc-(1-&gt;3)-alpha-D-Man-(1-&gt;2)-alpha-D-Man-(1-&gt;2)-alpha-D-Man-(1-&gt;3)-[alpha-D-Man-(1-&gt;2)-alpha-D-Man-(1-&gt;3)-[alpha-D-Man-(1-&gt;2)-alpha-D-Man-(1-&gt;6)]-alpha-D-Man-(1-&gt;6)]-beta-D-Man-(1-&gt;4)-beta-D-GlcNAc-(1-&gt;4)-alpha-D-GlcNAc-diphospho-di-trans,poly-cis-dolichol + a di-trans,poly-cis-dolichyl beta-D-glucosyl phosphate = a alpha-D-Glc-(1-&gt;2)-alpha-D-Glc-(1-&gt;3)-alpha-D-Glc-(1-&gt;3)-alpha-D-Man-(1-&gt;2)-alpha-D-Man-(1-&gt;2)-alpha-D-Man-(1-&gt;3)-[alpha-D-Man-(1-&gt;2)-alpha-D-Man-(1-&gt;3)-[alpha-D-Man-(1-&gt;2)-alpha-D-Man-(1-&gt;6)]-alpha-D-Man-(1-&gt;6)]-beta-D-Man-(1-&gt;4)-beta-D-GlcNAc-(1-&gt;4)-alpha-D-GlcNAc-diphospho-di-trans,poly-cis-dolichol + a di-trans,poly-cis-dolichyl phosphate + H(+)</text>
        <dbReference type="Rhea" id="RHEA:29543"/>
        <dbReference type="Rhea" id="RHEA-COMP:19498"/>
        <dbReference type="Rhea" id="RHEA-COMP:19502"/>
        <dbReference type="Rhea" id="RHEA-COMP:19512"/>
        <dbReference type="Rhea" id="RHEA-COMP:19522"/>
        <dbReference type="ChEBI" id="CHEBI:15378"/>
        <dbReference type="ChEBI" id="CHEBI:57525"/>
        <dbReference type="ChEBI" id="CHEBI:57683"/>
        <dbReference type="ChEBI" id="CHEBI:132522"/>
        <dbReference type="ChEBI" id="CHEBI:132523"/>
        <dbReference type="EC" id="2.4.1.256"/>
    </reaction>
    <physiologicalReaction direction="left-to-right" evidence="14">
        <dbReference type="Rhea" id="RHEA:29544"/>
    </physiologicalReaction>
</comment>
<evidence type="ECO:0000256" key="4">
    <source>
        <dbReference type="ARBA" id="ARBA00011967"/>
    </source>
</evidence>
<keyword evidence="8 15" id="KW-0812">Transmembrane</keyword>
<comment type="similarity">
    <text evidence="3">Belongs to the ALG10 glucosyltransferase family.</text>
</comment>
<comment type="subcellular location">
    <subcellularLocation>
        <location evidence="1">Endoplasmic reticulum membrane</location>
        <topology evidence="1">Multi-pass membrane protein</topology>
    </subcellularLocation>
</comment>
<comment type="function">
    <text evidence="13">Dol-P-Glc:Glc(2)Man(9)GlcNAc(2)-PP-Dol alpha-1,2-glucosyltransferase that operates in the biosynthetic pathway of dolichol-linked oligosaccharides, the glycan precursors employed in protein asparagine (N)-glycosylation. The assembly of dolichol-linked oligosaccharides begins on the cytosolic side of the endoplasmic reticulum membrane and finishes in its lumen. The sequential addition of sugars to dolichol pyrophosphate produces dolichol-linked oligosaccharides containing fourteen sugars, including two GlcNAcs, nine mannoses and three glucoses. Once assembled, the oligosaccharide is transferred from the lipid to nascent proteins by oligosaccharyltransferases. In the lumen of the endoplasmic reticulum, adds the third and last glucose residue from dolichyl phosphate glucose (Dol-P-Glc) onto the lipid-linked oligosaccharide intermediate Glc(2)Man(9)GlcNAc(2)-PP-Dol to produce Glc(3)Man(9)GlcNAc(2)-PP-Dol.</text>
</comment>
<evidence type="ECO:0000256" key="9">
    <source>
        <dbReference type="ARBA" id="ARBA00022824"/>
    </source>
</evidence>
<feature type="transmembrane region" description="Helical" evidence="15">
    <location>
        <begin position="147"/>
        <end position="168"/>
    </location>
</feature>
<feature type="transmembrane region" description="Helical" evidence="15">
    <location>
        <begin position="324"/>
        <end position="345"/>
    </location>
</feature>
<keyword evidence="11 15" id="KW-0472">Membrane</keyword>
<organism evidence="17 18">
    <name type="scientific">Dendryphion nanum</name>
    <dbReference type="NCBI Taxonomy" id="256645"/>
    <lineage>
        <taxon>Eukaryota</taxon>
        <taxon>Fungi</taxon>
        <taxon>Dikarya</taxon>
        <taxon>Ascomycota</taxon>
        <taxon>Pezizomycotina</taxon>
        <taxon>Dothideomycetes</taxon>
        <taxon>Pleosporomycetidae</taxon>
        <taxon>Pleosporales</taxon>
        <taxon>Torulaceae</taxon>
        <taxon>Dendryphion</taxon>
    </lineage>
</organism>
<name>A0A9P9DTI9_9PLEO</name>
<feature type="transmembrane region" description="Helical" evidence="15">
    <location>
        <begin position="366"/>
        <end position="385"/>
    </location>
</feature>
<evidence type="ECO:0000256" key="8">
    <source>
        <dbReference type="ARBA" id="ARBA00022692"/>
    </source>
</evidence>
<gene>
    <name evidence="17" type="ORF">B0J11DRAFT_307218</name>
</gene>
<dbReference type="GO" id="GO:0005789">
    <property type="term" value="C:endoplasmic reticulum membrane"/>
    <property type="evidence" value="ECO:0007669"/>
    <property type="project" value="UniProtKB-SubCell"/>
</dbReference>
<evidence type="ECO:0000256" key="11">
    <source>
        <dbReference type="ARBA" id="ARBA00023136"/>
    </source>
</evidence>
<keyword evidence="18" id="KW-1185">Reference proteome</keyword>
<feature type="transmembrane region" description="Helical" evidence="15">
    <location>
        <begin position="202"/>
        <end position="218"/>
    </location>
</feature>
<proteinExistence type="inferred from homology"/>
<evidence type="ECO:0000256" key="16">
    <source>
        <dbReference type="SAM" id="SignalP"/>
    </source>
</evidence>
<reference evidence="17" key="1">
    <citation type="journal article" date="2021" name="Nat. Commun.">
        <title>Genetic determinants of endophytism in the Arabidopsis root mycobiome.</title>
        <authorList>
            <person name="Mesny F."/>
            <person name="Miyauchi S."/>
            <person name="Thiergart T."/>
            <person name="Pickel B."/>
            <person name="Atanasova L."/>
            <person name="Karlsson M."/>
            <person name="Huettel B."/>
            <person name="Barry K.W."/>
            <person name="Haridas S."/>
            <person name="Chen C."/>
            <person name="Bauer D."/>
            <person name="Andreopoulos W."/>
            <person name="Pangilinan J."/>
            <person name="LaButti K."/>
            <person name="Riley R."/>
            <person name="Lipzen A."/>
            <person name="Clum A."/>
            <person name="Drula E."/>
            <person name="Henrissat B."/>
            <person name="Kohler A."/>
            <person name="Grigoriev I.V."/>
            <person name="Martin F.M."/>
            <person name="Hacquard S."/>
        </authorList>
    </citation>
    <scope>NUCLEOTIDE SEQUENCE</scope>
    <source>
        <strain evidence="17">MPI-CAGE-CH-0243</strain>
    </source>
</reference>
<keyword evidence="16" id="KW-0732">Signal</keyword>
<keyword evidence="9" id="KW-0256">Endoplasmic reticulum</keyword>
<dbReference type="AlphaFoldDB" id="A0A9P9DTI9"/>
<dbReference type="EC" id="2.4.1.256" evidence="4"/>
<feature type="transmembrane region" description="Helical" evidence="15">
    <location>
        <begin position="180"/>
        <end position="197"/>
    </location>
</feature>